<reference evidence="6" key="1">
    <citation type="submission" date="2025-08" db="UniProtKB">
        <authorList>
            <consortium name="RefSeq"/>
        </authorList>
    </citation>
    <scope>IDENTIFICATION</scope>
</reference>
<accession>A0ABM1JUT9</accession>
<feature type="transmembrane region" description="Helical" evidence="3">
    <location>
        <begin position="7"/>
        <end position="28"/>
    </location>
</feature>
<keyword evidence="2" id="KW-0378">Hydrolase</keyword>
<gene>
    <name evidence="6" type="primary">LOC107109166</name>
</gene>
<evidence type="ECO:0000313" key="5">
    <source>
        <dbReference type="Proteomes" id="UP000694871"/>
    </source>
</evidence>
<evidence type="ECO:0000259" key="4">
    <source>
        <dbReference type="Pfam" id="PF07859"/>
    </source>
</evidence>
<dbReference type="PIRSF" id="PIRSF037251">
    <property type="entry name" value="Arylacetamide_deacetylase"/>
    <property type="match status" value="1"/>
</dbReference>
<feature type="domain" description="Alpha/beta hydrolase fold-3" evidence="4">
    <location>
        <begin position="118"/>
        <end position="264"/>
    </location>
</feature>
<comment type="similarity">
    <text evidence="1">Belongs to the 'GDXG' lipolytic enzyme family.</text>
</comment>
<dbReference type="GeneID" id="107109166"/>
<keyword evidence="3" id="KW-0812">Transmembrane</keyword>
<dbReference type="PANTHER" id="PTHR48081:SF32">
    <property type="entry name" value="ALPHA_BETA HYDROLASE FOLD-3 DOMAIN-CONTAINING PROTEIN"/>
    <property type="match status" value="1"/>
</dbReference>
<dbReference type="InterPro" id="IPR017157">
    <property type="entry name" value="Arylacetamide_deacetylase"/>
</dbReference>
<evidence type="ECO:0000313" key="6">
    <source>
        <dbReference type="RefSeq" id="XP_015265226.1"/>
    </source>
</evidence>
<evidence type="ECO:0000256" key="2">
    <source>
        <dbReference type="ARBA" id="ARBA00022801"/>
    </source>
</evidence>
<feature type="transmembrane region" description="Helical" evidence="3">
    <location>
        <begin position="48"/>
        <end position="64"/>
    </location>
</feature>
<sequence length="410" mass="46790">MPLIWNVLELIAAALLTPFFLLLGWALYYHFSTTEIPAGMRESQKIRFLHLALVMVYGLDYICWKMGLCHRFAIVRLAMDGIPPLGDPRVFTKNDFFEGIPVRIYHPKRASTGLQRGILFFHGGSGMMGSIDAYERFCRYIARESDSVLVSVGYRLAPENPYPSQFNDCQDAAVYFMKNSENYGVDPARIILCGDSFGGMLTAYVCQELKSRTDLPKARAQVLLYPVLQALDCNLPSYLQNSFFPLITRVQVLEMVTQYLDKPSSLIDIAVAGNTFPESTHMKYRKWVHSDLIPQKFRARNHNKAPPAPPKYDLLSLLGELHNRRLSPLLAEDSFLKGLPETFILTFEYDVLRDDGLLYKKRLEDNGVLVSWHHIEDGFHASPVMLHHWLITFSHCKTATDSVVNYVKEL</sequence>
<dbReference type="SUPFAM" id="SSF53474">
    <property type="entry name" value="alpha/beta-Hydrolases"/>
    <property type="match status" value="1"/>
</dbReference>
<keyword evidence="3" id="KW-1133">Transmembrane helix</keyword>
<dbReference type="Pfam" id="PF07859">
    <property type="entry name" value="Abhydrolase_3"/>
    <property type="match status" value="2"/>
</dbReference>
<dbReference type="InterPro" id="IPR013094">
    <property type="entry name" value="AB_hydrolase_3"/>
</dbReference>
<dbReference type="InterPro" id="IPR029058">
    <property type="entry name" value="AB_hydrolase_fold"/>
</dbReference>
<dbReference type="RefSeq" id="XP_015265226.1">
    <property type="nucleotide sequence ID" value="XM_015409740.1"/>
</dbReference>
<dbReference type="Proteomes" id="UP000694871">
    <property type="component" value="Unplaced"/>
</dbReference>
<dbReference type="InterPro" id="IPR050300">
    <property type="entry name" value="GDXG_lipolytic_enzyme"/>
</dbReference>
<proteinExistence type="inferred from homology"/>
<keyword evidence="5" id="KW-1185">Reference proteome</keyword>
<feature type="domain" description="Alpha/beta hydrolase fold-3" evidence="4">
    <location>
        <begin position="321"/>
        <end position="381"/>
    </location>
</feature>
<name>A0ABM1JUT9_GEKJA</name>
<dbReference type="Gene3D" id="3.40.50.1820">
    <property type="entry name" value="alpha/beta hydrolase"/>
    <property type="match status" value="1"/>
</dbReference>
<dbReference type="PANTHER" id="PTHR48081">
    <property type="entry name" value="AB HYDROLASE SUPERFAMILY PROTEIN C4A8.06C"/>
    <property type="match status" value="1"/>
</dbReference>
<protein>
    <submittedName>
        <fullName evidence="6">Arylacetamide deacetylase-like 4</fullName>
    </submittedName>
</protein>
<evidence type="ECO:0000256" key="3">
    <source>
        <dbReference type="SAM" id="Phobius"/>
    </source>
</evidence>
<organism evidence="5 6">
    <name type="scientific">Gekko japonicus</name>
    <name type="common">Schlegel's Japanese gecko</name>
    <dbReference type="NCBI Taxonomy" id="146911"/>
    <lineage>
        <taxon>Eukaryota</taxon>
        <taxon>Metazoa</taxon>
        <taxon>Chordata</taxon>
        <taxon>Craniata</taxon>
        <taxon>Vertebrata</taxon>
        <taxon>Euteleostomi</taxon>
        <taxon>Lepidosauria</taxon>
        <taxon>Squamata</taxon>
        <taxon>Bifurcata</taxon>
        <taxon>Gekkota</taxon>
        <taxon>Gekkonidae</taxon>
        <taxon>Gekkoninae</taxon>
        <taxon>Gekko</taxon>
    </lineage>
</organism>
<keyword evidence="3" id="KW-0472">Membrane</keyword>
<evidence type="ECO:0000256" key="1">
    <source>
        <dbReference type="ARBA" id="ARBA00010515"/>
    </source>
</evidence>